<dbReference type="InterPro" id="IPR036691">
    <property type="entry name" value="Endo/exonu/phosph_ase_sf"/>
</dbReference>
<dbReference type="PANTHER" id="PTHR43250">
    <property type="entry name" value="EXODEOXYRIBONUCLEASE III"/>
    <property type="match status" value="1"/>
</dbReference>
<gene>
    <name evidence="1" type="ORF">HPBE_LOCUS23492</name>
</gene>
<organism evidence="2 3">
    <name type="scientific">Heligmosomoides polygyrus</name>
    <name type="common">Parasitic roundworm</name>
    <dbReference type="NCBI Taxonomy" id="6339"/>
    <lineage>
        <taxon>Eukaryota</taxon>
        <taxon>Metazoa</taxon>
        <taxon>Ecdysozoa</taxon>
        <taxon>Nematoda</taxon>
        <taxon>Chromadorea</taxon>
        <taxon>Rhabditida</taxon>
        <taxon>Rhabditina</taxon>
        <taxon>Rhabditomorpha</taxon>
        <taxon>Strongyloidea</taxon>
        <taxon>Heligmosomidae</taxon>
        <taxon>Heligmosomoides</taxon>
    </lineage>
</organism>
<evidence type="ECO:0000313" key="2">
    <source>
        <dbReference type="Proteomes" id="UP000050761"/>
    </source>
</evidence>
<dbReference type="WBParaSite" id="HPBE_0002349201-mRNA-1">
    <property type="protein sequence ID" value="HPBE_0002349201-mRNA-1"/>
    <property type="gene ID" value="HPBE_0002349201"/>
</dbReference>
<dbReference type="EMBL" id="UZAH01035123">
    <property type="protein sequence ID" value="VDP39128.1"/>
    <property type="molecule type" value="Genomic_DNA"/>
</dbReference>
<dbReference type="SUPFAM" id="SSF56219">
    <property type="entry name" value="DNase I-like"/>
    <property type="match status" value="1"/>
</dbReference>
<keyword evidence="2" id="KW-1185">Reference proteome</keyword>
<dbReference type="InterPro" id="IPR037493">
    <property type="entry name" value="ExoIII-like"/>
</dbReference>
<name>A0A183GLC2_HELPZ</name>
<protein>
    <submittedName>
        <fullName evidence="3">Endo/exonuclease/phosphatase domain-containing protein</fullName>
    </submittedName>
</protein>
<dbReference type="Gene3D" id="3.60.10.10">
    <property type="entry name" value="Endonuclease/exonuclease/phosphatase"/>
    <property type="match status" value="1"/>
</dbReference>
<dbReference type="AlphaFoldDB" id="A0A183GLC2"/>
<accession>A0A183GLC2</accession>
<reference evidence="1 2" key="1">
    <citation type="submission" date="2018-11" db="EMBL/GenBank/DDBJ databases">
        <authorList>
            <consortium name="Pathogen Informatics"/>
        </authorList>
    </citation>
    <scope>NUCLEOTIDE SEQUENCE [LARGE SCALE GENOMIC DNA]</scope>
</reference>
<dbReference type="GO" id="GO:0006281">
    <property type="term" value="P:DNA repair"/>
    <property type="evidence" value="ECO:0007669"/>
    <property type="project" value="InterPro"/>
</dbReference>
<accession>A0A3P8DYA9</accession>
<dbReference type="PANTHER" id="PTHR43250:SF2">
    <property type="entry name" value="EXODEOXYRIBONUCLEASE III"/>
    <property type="match status" value="1"/>
</dbReference>
<proteinExistence type="predicted"/>
<evidence type="ECO:0000313" key="1">
    <source>
        <dbReference type="EMBL" id="VDP39128.1"/>
    </source>
</evidence>
<dbReference type="GO" id="GO:0008311">
    <property type="term" value="F:double-stranded DNA 3'-5' DNA exonuclease activity"/>
    <property type="evidence" value="ECO:0007669"/>
    <property type="project" value="InterPro"/>
</dbReference>
<sequence>MRELQRAERSRLKKLVRLGTLNVGTLTGRSREVADLMKCRRIQVLCLQDTRWKGKKAREIGERVKLYYNGEDTKGNGVGIAVAEMRMLRWACGWSRRDRMRKGDVRAVMKTAPIQLTMRKQRLMWYGHILRRAEDHTIRKGGGGGGGGGGGYGGGGGSRGGGGAVSCYMGVGGGGGGGGGGFDGGGVRSVYMGPK</sequence>
<reference evidence="3" key="2">
    <citation type="submission" date="2019-09" db="UniProtKB">
        <authorList>
            <consortium name="WormBaseParasite"/>
        </authorList>
    </citation>
    <scope>IDENTIFICATION</scope>
</reference>
<dbReference type="Proteomes" id="UP000050761">
    <property type="component" value="Unassembled WGS sequence"/>
</dbReference>
<evidence type="ECO:0000313" key="3">
    <source>
        <dbReference type="WBParaSite" id="HPBE_0002349201-mRNA-1"/>
    </source>
</evidence>
<dbReference type="OrthoDB" id="418748at2759"/>